<evidence type="ECO:0000259" key="9">
    <source>
        <dbReference type="Pfam" id="PF03732"/>
    </source>
</evidence>
<evidence type="ECO:0000313" key="12">
    <source>
        <dbReference type="Proteomes" id="UP000646827"/>
    </source>
</evidence>
<comment type="caution">
    <text evidence="11">The sequence shown here is derived from an EMBL/GenBank/DDBJ whole genome shotgun (WGS) entry which is preliminary data.</text>
</comment>
<dbReference type="GO" id="GO:0004519">
    <property type="term" value="F:endonuclease activity"/>
    <property type="evidence" value="ECO:0007669"/>
    <property type="project" value="UniProtKB-KW"/>
</dbReference>
<protein>
    <recommendedName>
        <fullName evidence="13">Reverse transcriptase domain-containing protein</fullName>
    </recommendedName>
</protein>
<dbReference type="InterPro" id="IPR041577">
    <property type="entry name" value="RT_RNaseH_2"/>
</dbReference>
<evidence type="ECO:0000313" key="11">
    <source>
        <dbReference type="EMBL" id="KAG2213803.1"/>
    </source>
</evidence>
<evidence type="ECO:0000256" key="4">
    <source>
        <dbReference type="ARBA" id="ARBA00022759"/>
    </source>
</evidence>
<dbReference type="OrthoDB" id="8041546at2759"/>
<evidence type="ECO:0000256" key="3">
    <source>
        <dbReference type="ARBA" id="ARBA00022722"/>
    </source>
</evidence>
<dbReference type="InterPro" id="IPR043502">
    <property type="entry name" value="DNA/RNA_pol_sf"/>
</dbReference>
<dbReference type="InterPro" id="IPR043128">
    <property type="entry name" value="Rev_trsase/Diguanyl_cyclase"/>
</dbReference>
<dbReference type="SUPFAM" id="SSF50630">
    <property type="entry name" value="Acid proteases"/>
    <property type="match status" value="1"/>
</dbReference>
<dbReference type="Gene3D" id="3.30.70.270">
    <property type="match status" value="2"/>
</dbReference>
<accession>A0A8H7VES2</accession>
<dbReference type="Pfam" id="PF17919">
    <property type="entry name" value="RT_RNaseH_2"/>
    <property type="match status" value="1"/>
</dbReference>
<feature type="compositionally biased region" description="Low complexity" evidence="7">
    <location>
        <begin position="325"/>
        <end position="339"/>
    </location>
</feature>
<evidence type="ECO:0000256" key="5">
    <source>
        <dbReference type="ARBA" id="ARBA00023268"/>
    </source>
</evidence>
<dbReference type="GO" id="GO:0016779">
    <property type="term" value="F:nucleotidyltransferase activity"/>
    <property type="evidence" value="ECO:0007669"/>
    <property type="project" value="UniProtKB-KW"/>
</dbReference>
<evidence type="ECO:0000256" key="1">
    <source>
        <dbReference type="ARBA" id="ARBA00022679"/>
    </source>
</evidence>
<dbReference type="CDD" id="cd01647">
    <property type="entry name" value="RT_LTR"/>
    <property type="match status" value="1"/>
</dbReference>
<gene>
    <name evidence="11" type="ORF">INT45_009319</name>
</gene>
<dbReference type="InterPro" id="IPR005162">
    <property type="entry name" value="Retrotrans_gag_dom"/>
</dbReference>
<evidence type="ECO:0000256" key="6">
    <source>
        <dbReference type="SAM" id="Coils"/>
    </source>
</evidence>
<evidence type="ECO:0008006" key="13">
    <source>
        <dbReference type="Google" id="ProtNLM"/>
    </source>
</evidence>
<dbReference type="InterPro" id="IPR000477">
    <property type="entry name" value="RT_dom"/>
</dbReference>
<dbReference type="AlphaFoldDB" id="A0A8H7VES2"/>
<reference evidence="11 12" key="1">
    <citation type="submission" date="2020-12" db="EMBL/GenBank/DDBJ databases">
        <title>Metabolic potential, ecology and presence of endohyphal bacteria is reflected in genomic diversity of Mucoromycotina.</title>
        <authorList>
            <person name="Muszewska A."/>
            <person name="Okrasinska A."/>
            <person name="Steczkiewicz K."/>
            <person name="Drgas O."/>
            <person name="Orlowska M."/>
            <person name="Perlinska-Lenart U."/>
            <person name="Aleksandrzak-Piekarczyk T."/>
            <person name="Szatraj K."/>
            <person name="Zielenkiewicz U."/>
            <person name="Pilsyk S."/>
            <person name="Malc E."/>
            <person name="Mieczkowski P."/>
            <person name="Kruszewska J.S."/>
            <person name="Biernat P."/>
            <person name="Pawlowska J."/>
        </authorList>
    </citation>
    <scope>NUCLEOTIDE SEQUENCE [LARGE SCALE GENOMIC DNA]</scope>
    <source>
        <strain evidence="11 12">CBS 142.35</strain>
    </source>
</reference>
<evidence type="ECO:0000256" key="7">
    <source>
        <dbReference type="SAM" id="MobiDB-lite"/>
    </source>
</evidence>
<evidence type="ECO:0000259" key="10">
    <source>
        <dbReference type="Pfam" id="PF17919"/>
    </source>
</evidence>
<evidence type="ECO:0000256" key="2">
    <source>
        <dbReference type="ARBA" id="ARBA00022695"/>
    </source>
</evidence>
<proteinExistence type="predicted"/>
<dbReference type="Proteomes" id="UP000646827">
    <property type="component" value="Unassembled WGS sequence"/>
</dbReference>
<dbReference type="PANTHER" id="PTHR37984">
    <property type="entry name" value="PROTEIN CBG26694"/>
    <property type="match status" value="1"/>
</dbReference>
<keyword evidence="4" id="KW-0255">Endonuclease</keyword>
<keyword evidence="2" id="KW-0548">Nucleotidyltransferase</keyword>
<feature type="region of interest" description="Disordered" evidence="7">
    <location>
        <begin position="1"/>
        <end position="32"/>
    </location>
</feature>
<keyword evidence="4" id="KW-0378">Hydrolase</keyword>
<feature type="region of interest" description="Disordered" evidence="7">
    <location>
        <begin position="1137"/>
        <end position="1169"/>
    </location>
</feature>
<dbReference type="CDD" id="cd09274">
    <property type="entry name" value="RNase_HI_RT_Ty3"/>
    <property type="match status" value="1"/>
</dbReference>
<feature type="domain" description="Reverse transcriptase" evidence="8">
    <location>
        <begin position="769"/>
        <end position="931"/>
    </location>
</feature>
<name>A0A8H7VES2_9FUNG</name>
<keyword evidence="1" id="KW-0808">Transferase</keyword>
<feature type="domain" description="Retrotransposon gag" evidence="9">
    <location>
        <begin position="205"/>
        <end position="277"/>
    </location>
</feature>
<organism evidence="11 12">
    <name type="scientific">Circinella minor</name>
    <dbReference type="NCBI Taxonomy" id="1195481"/>
    <lineage>
        <taxon>Eukaryota</taxon>
        <taxon>Fungi</taxon>
        <taxon>Fungi incertae sedis</taxon>
        <taxon>Mucoromycota</taxon>
        <taxon>Mucoromycotina</taxon>
        <taxon>Mucoromycetes</taxon>
        <taxon>Mucorales</taxon>
        <taxon>Lichtheimiaceae</taxon>
        <taxon>Circinella</taxon>
    </lineage>
</organism>
<feature type="compositionally biased region" description="Low complexity" evidence="7">
    <location>
        <begin position="1155"/>
        <end position="1169"/>
    </location>
</feature>
<dbReference type="InterPro" id="IPR050951">
    <property type="entry name" value="Retrovirus_Pol_polyprotein"/>
</dbReference>
<feature type="region of interest" description="Disordered" evidence="7">
    <location>
        <begin position="50"/>
        <end position="73"/>
    </location>
</feature>
<dbReference type="Gene3D" id="3.10.10.10">
    <property type="entry name" value="HIV Type 1 Reverse Transcriptase, subunit A, domain 1"/>
    <property type="match status" value="1"/>
</dbReference>
<keyword evidence="12" id="KW-1185">Reference proteome</keyword>
<keyword evidence="5" id="KW-0511">Multifunctional enzyme</keyword>
<feature type="compositionally biased region" description="Basic residues" evidence="7">
    <location>
        <begin position="352"/>
        <end position="361"/>
    </location>
</feature>
<feature type="non-terminal residue" evidence="11">
    <location>
        <position position="1"/>
    </location>
</feature>
<dbReference type="SUPFAM" id="SSF56672">
    <property type="entry name" value="DNA/RNA polymerases"/>
    <property type="match status" value="1"/>
</dbReference>
<feature type="domain" description="Reverse transcriptase/retrotransposon-derived protein RNase H-like" evidence="10">
    <location>
        <begin position="996"/>
        <end position="1091"/>
    </location>
</feature>
<dbReference type="InterPro" id="IPR021109">
    <property type="entry name" value="Peptidase_aspartic_dom_sf"/>
</dbReference>
<dbReference type="Pfam" id="PF03732">
    <property type="entry name" value="Retrotrans_gag"/>
    <property type="match status" value="1"/>
</dbReference>
<feature type="region of interest" description="Disordered" evidence="7">
    <location>
        <begin position="324"/>
        <end position="369"/>
    </location>
</feature>
<evidence type="ECO:0000259" key="8">
    <source>
        <dbReference type="Pfam" id="PF00078"/>
    </source>
</evidence>
<dbReference type="Gene3D" id="2.40.70.10">
    <property type="entry name" value="Acid Proteases"/>
    <property type="match status" value="1"/>
</dbReference>
<keyword evidence="3" id="KW-0540">Nuclease</keyword>
<dbReference type="EMBL" id="JAEPRB010000647">
    <property type="protein sequence ID" value="KAG2213803.1"/>
    <property type="molecule type" value="Genomic_DNA"/>
</dbReference>
<keyword evidence="6" id="KW-0175">Coiled coil</keyword>
<sequence length="1215" mass="138425">MSNTPTSNNSDINRSTPVVNHDNQQTNNNDETAGLAQQTNNLNLDSMMEDATPWVPDSQDGLEQIHPSQLGPNSKPETVIKYLRQQLIRCTSLITLATIRNNLDEVQALNDQRKDFQERLTTMEDILKNDQSQQEVSSHHNRKTPVVPKDLPAFQLRGQHRHDKRRDSYDSAESFLDDFEVHLAAYELNIEENWRRLIPMTCDANRRAWLLSNMKKPEITNWNSFRAEVERYFTSPYTIFYRRHHIRTMKQSKNQSLREYSNKLQEYAVKYGIPNNQDLVFNYLCFLNRQYRKKAWTLVANHHGDQILDKLEPVVQMVQSLAALESSSDNNSSSDSNSDSGEETNSDDERPQHKRRRIKINRSKDKGKAPIIPKKNVCFLHPKSNHTRFDCEKLKEVLRMSRNNNNNNNWQNNNNNKFGSRSFFGSSNRTYYNNGTGPSNSNLCRFCHSVPYVRGHECQEMLRARRSNINNNNNHNTVHSRMTHLSSQVEDMLSINDDELMETSSNNNKGTIKTDSLLQYNTHTQNTNHSLKNNQTKQNTDLPSAIFVPITLQDKQILAFLNTGCDKSSLSLEYIKNNKLSFTPFTHRGSVITSIEGLEGERVGEVKNILLKYGGKTVTHTFEALPLSENIIMTIGMDLMPKLGISIHGIATSWDDHLHAHINNDTCYDVPPPNNSPAGSKEKQNNFHTKIKPFLKQNDDIPPTSHCPLPEAVIRLETPPNVTIYRPQYPLPSALITELKETINRWLEEGVIIPAPVNTAWNQPLTAVPKTTGPDGIKKHRLCLDTRGINSALTNNDRHSISNIQEIFSKLSGCNVFTTLDLKAAFERFPVLQEHQQKLSFTFLGKQYSYAKGCFGLKTLSSAFQRVMNILFHDLPFVNCFIDDIIVTSKNIHEHADHVAQVIKILTDANLILNLDKCNFAQASTHLLGFSVSAKGIALDVRKVTTVLDYPPLQTGKDCMKFGGLINYFRSSIPNCAKIMAPIDALRHEKSLKGKWGTAQQKAFDTVHQILTKTPILRYPSLNDKFYIGTDASNSGIACVLYQIIKNETRHIAFMSRTLSKSERNYSTTKKELLAIIFALHKFHQYIYGPNRMMINWLETILSYPGMKIVHIPGLQNTLPDLLSRLYEDIDDIASLRGGNAPVPTQPRHSLPQSNNNNNNNNKNRNLNTNDTIHMHSLHADNPFIDMITPPVEDRHKLLLDQHNFGHFGAEAMTK</sequence>
<dbReference type="Pfam" id="PF00078">
    <property type="entry name" value="RVT_1"/>
    <property type="match status" value="1"/>
</dbReference>
<dbReference type="PANTHER" id="PTHR37984:SF5">
    <property type="entry name" value="PROTEIN NYNRIN-LIKE"/>
    <property type="match status" value="1"/>
</dbReference>
<feature type="coiled-coil region" evidence="6">
    <location>
        <begin position="99"/>
        <end position="126"/>
    </location>
</feature>